<evidence type="ECO:0000313" key="10">
    <source>
        <dbReference type="Proteomes" id="UP000824890"/>
    </source>
</evidence>
<evidence type="ECO:0000256" key="4">
    <source>
        <dbReference type="ARBA" id="ARBA00022525"/>
    </source>
</evidence>
<dbReference type="InterPro" id="IPR011501">
    <property type="entry name" value="Noc3_N"/>
</dbReference>
<feature type="region of interest" description="Disordered" evidence="6">
    <location>
        <begin position="1"/>
        <end position="20"/>
    </location>
</feature>
<proteinExistence type="inferred from homology"/>
<feature type="compositionally biased region" description="Acidic residues" evidence="6">
    <location>
        <begin position="1"/>
        <end position="12"/>
    </location>
</feature>
<keyword evidence="5" id="KW-0732">Signal</keyword>
<comment type="caution">
    <text evidence="9">The sequence shown here is derived from an EMBL/GenBank/DDBJ whole genome shotgun (WGS) entry which is preliminary data.</text>
</comment>
<evidence type="ECO:0000313" key="9">
    <source>
        <dbReference type="EMBL" id="KAH0874468.1"/>
    </source>
</evidence>
<feature type="domain" description="Nucleolar complex-associated protein 3 N-terminal" evidence="7">
    <location>
        <begin position="126"/>
        <end position="225"/>
    </location>
</feature>
<comment type="similarity">
    <text evidence="2">Belongs to the plant self-incompatibility (S1) protein family.</text>
</comment>
<keyword evidence="10" id="KW-1185">Reference proteome</keyword>
<dbReference type="Pfam" id="PF21889">
    <property type="entry name" value="TPR1-like_2nd"/>
    <property type="match status" value="1"/>
</dbReference>
<keyword evidence="4" id="KW-0964">Secreted</keyword>
<feature type="domain" description="TPR1-like CTLH-containing" evidence="8">
    <location>
        <begin position="534"/>
        <end position="577"/>
    </location>
</feature>
<comment type="subcellular location">
    <subcellularLocation>
        <location evidence="1">Secreted</location>
    </subcellularLocation>
</comment>
<organism evidence="9 10">
    <name type="scientific">Brassica napus</name>
    <name type="common">Rape</name>
    <dbReference type="NCBI Taxonomy" id="3708"/>
    <lineage>
        <taxon>Eukaryota</taxon>
        <taxon>Viridiplantae</taxon>
        <taxon>Streptophyta</taxon>
        <taxon>Embryophyta</taxon>
        <taxon>Tracheophyta</taxon>
        <taxon>Spermatophyta</taxon>
        <taxon>Magnoliopsida</taxon>
        <taxon>eudicotyledons</taxon>
        <taxon>Gunneridae</taxon>
        <taxon>Pentapetalae</taxon>
        <taxon>rosids</taxon>
        <taxon>malvids</taxon>
        <taxon>Brassicales</taxon>
        <taxon>Brassicaceae</taxon>
        <taxon>Brassiceae</taxon>
        <taxon>Brassica</taxon>
    </lineage>
</organism>
<evidence type="ECO:0000256" key="5">
    <source>
        <dbReference type="ARBA" id="ARBA00022729"/>
    </source>
</evidence>
<dbReference type="Proteomes" id="UP000824890">
    <property type="component" value="Unassembled WGS sequence"/>
</dbReference>
<evidence type="ECO:0000256" key="1">
    <source>
        <dbReference type="ARBA" id="ARBA00004613"/>
    </source>
</evidence>
<keyword evidence="3" id="KW-0713">Self-incompatibility</keyword>
<evidence type="ECO:0000256" key="2">
    <source>
        <dbReference type="ARBA" id="ARBA00005581"/>
    </source>
</evidence>
<evidence type="ECO:0000259" key="7">
    <source>
        <dbReference type="Pfam" id="PF07540"/>
    </source>
</evidence>
<evidence type="ECO:0000259" key="8">
    <source>
        <dbReference type="Pfam" id="PF21889"/>
    </source>
</evidence>
<dbReference type="InterPro" id="IPR010264">
    <property type="entry name" value="Self-incomp_S1"/>
</dbReference>
<dbReference type="PANTHER" id="PTHR14428">
    <property type="entry name" value="NUCLEOLAR COMPLEX PROTEIN 3"/>
    <property type="match status" value="1"/>
</dbReference>
<dbReference type="InterPro" id="IPR054080">
    <property type="entry name" value="TPR1-like_2nd"/>
</dbReference>
<accession>A0ABQ7Z2V0</accession>
<protein>
    <submittedName>
        <fullName evidence="9">Uncharacterized protein</fullName>
    </submittedName>
</protein>
<sequence length="631" mass="73371">MEEEEEEEEGEEFGLKPGRIIGSDYWLDSNDIDKDIEFSDYDLKFVEENTDYAPIRHSQCVGEQTTVEDRYEEEKGSSNEIQVDPVDSFYVTVTKTSKLAKGDTDEAEEDAELNGELSAEETFENKKNKLEELGMQLLSDPEANIRTIKEFVQKKKKKRTIKEMLDISKDGNRKIVKLGLLSVLAVFKDIIPGLPTEKELEMKVSKAVKKTRFYESTLLKAYKVFMSIRFDEDIGKRDRDDANKNKFKKNKKRNILVEQNNEQENNVPADYKEVTYEPDVNFFVIAMCSWSSEAWIKENCPINRIMITNQLGGGQVLGYKCSNWLSQNWRGGLSTLNQNRTWEFADVTNRRERTRYECDLWFGARKEFHFDELEIYRAAANPRCNQIRQWAARPDGIWFRRDHDKPLGLVVRVIVIQKTLIEHAEKLRQVKAVLEEGGNFSGIYMKVQLKSLKWDAIDSSPLSYFLTSSTQVDHDLTLNVAYPFARRCLYSYKREFWEAKNFKHGGELTMVNIYMLLLDSKVMLRWSRNLFFSNIMPFEEKGLADEWEKVGMYLSGFNKLDDNRFSMEILFEIRTKKCQKVYEDLYKEMTQLLTRDHFRAQGSLGYDLVTVGAASGARETAGDRLAVTGQK</sequence>
<dbReference type="InterPro" id="IPR016903">
    <property type="entry name" value="Nucleolar_cplx-assoc_3"/>
</dbReference>
<feature type="non-terminal residue" evidence="9">
    <location>
        <position position="631"/>
    </location>
</feature>
<dbReference type="Pfam" id="PF05938">
    <property type="entry name" value="Self-incomp_S1"/>
    <property type="match status" value="1"/>
</dbReference>
<dbReference type="PANTHER" id="PTHR14428:SF5">
    <property type="entry name" value="NUCLEOLAR COMPLEX PROTEIN 3 HOMOLOG"/>
    <property type="match status" value="1"/>
</dbReference>
<gene>
    <name evidence="9" type="ORF">HID58_071830</name>
</gene>
<name>A0ABQ7Z2V0_BRANA</name>
<reference evidence="9 10" key="1">
    <citation type="submission" date="2021-05" db="EMBL/GenBank/DDBJ databases">
        <title>Genome Assembly of Synthetic Allotetraploid Brassica napus Reveals Homoeologous Exchanges between Subgenomes.</title>
        <authorList>
            <person name="Davis J.T."/>
        </authorList>
    </citation>
    <scope>NUCLEOTIDE SEQUENCE [LARGE SCALE GENOMIC DNA]</scope>
    <source>
        <strain evidence="10">cv. Da-Ae</strain>
        <tissue evidence="9">Seedling</tissue>
    </source>
</reference>
<dbReference type="EMBL" id="JAGKQM010000016">
    <property type="protein sequence ID" value="KAH0874468.1"/>
    <property type="molecule type" value="Genomic_DNA"/>
</dbReference>
<evidence type="ECO:0000256" key="3">
    <source>
        <dbReference type="ARBA" id="ARBA00022471"/>
    </source>
</evidence>
<dbReference type="Pfam" id="PF07540">
    <property type="entry name" value="NOC3p"/>
    <property type="match status" value="1"/>
</dbReference>
<evidence type="ECO:0000256" key="6">
    <source>
        <dbReference type="SAM" id="MobiDB-lite"/>
    </source>
</evidence>